<evidence type="ECO:0000313" key="9">
    <source>
        <dbReference type="Proteomes" id="UP000182011"/>
    </source>
</evidence>
<keyword evidence="2" id="KW-0001">2Fe-2S</keyword>
<accession>A0A0P1NWJ2</accession>
<dbReference type="STRING" id="1633631.GCA_001442925_00337"/>
<dbReference type="InterPro" id="IPR001055">
    <property type="entry name" value="Adrenodoxin-like"/>
</dbReference>
<dbReference type="Gene3D" id="3.10.20.30">
    <property type="match status" value="1"/>
</dbReference>
<dbReference type="CDD" id="cd00207">
    <property type="entry name" value="fer2"/>
    <property type="match status" value="1"/>
</dbReference>
<dbReference type="Pfam" id="PF00111">
    <property type="entry name" value="Fer2"/>
    <property type="match status" value="1"/>
</dbReference>
<dbReference type="GO" id="GO:0140647">
    <property type="term" value="P:P450-containing electron transport chain"/>
    <property type="evidence" value="ECO:0007669"/>
    <property type="project" value="InterPro"/>
</dbReference>
<dbReference type="Proteomes" id="UP000182011">
    <property type="component" value="Unassembled WGS sequence"/>
</dbReference>
<evidence type="ECO:0000256" key="5">
    <source>
        <dbReference type="ARBA" id="ARBA00023014"/>
    </source>
</evidence>
<evidence type="ECO:0000259" key="7">
    <source>
        <dbReference type="PROSITE" id="PS51085"/>
    </source>
</evidence>
<dbReference type="EMBL" id="FAOP01000002">
    <property type="protein sequence ID" value="CUU01688.1"/>
    <property type="molecule type" value="Genomic_DNA"/>
</dbReference>
<dbReference type="SUPFAM" id="SSF54292">
    <property type="entry name" value="2Fe-2S ferredoxin-like"/>
    <property type="match status" value="1"/>
</dbReference>
<keyword evidence="4" id="KW-0408">Iron</keyword>
<accession>A0A0N7MQE3</accession>
<accession>A0A0P1MNP9</accession>
<dbReference type="OrthoDB" id="9810588at2"/>
<accession>A0A0S4MSZ3</accession>
<dbReference type="RefSeq" id="WP_047133889.1">
    <property type="nucleotide sequence ID" value="NZ_CZVJ01000105.1"/>
</dbReference>
<sequence length="95" mass="10634">MPLINFYGLGIEVECEEGKTIFDVARENSIPIAESCNGDRTCGHCRVLVLNGMENLSSPDFEEMRLAERKGLSENERLACAVKVYGDVKITTSYW</sequence>
<dbReference type="PANTHER" id="PTHR23426">
    <property type="entry name" value="FERREDOXIN/ADRENODOXIN"/>
    <property type="match status" value="1"/>
</dbReference>
<evidence type="ECO:0000256" key="3">
    <source>
        <dbReference type="ARBA" id="ARBA00022723"/>
    </source>
</evidence>
<organism evidence="8 9">
    <name type="scientific">Candidatus Kryptonium thompsonii</name>
    <dbReference type="NCBI Taxonomy" id="1633631"/>
    <lineage>
        <taxon>Bacteria</taxon>
        <taxon>Pseudomonadati</taxon>
        <taxon>Candidatus Kryptoniota</taxon>
        <taxon>Candidatus Kryptonium</taxon>
    </lineage>
</organism>
<accession>A0A0P1P0V7</accession>
<accession>A0A0P1LJX4</accession>
<comment type="cofactor">
    <cofactor evidence="6">
        <name>[2Fe-2S] cluster</name>
        <dbReference type="ChEBI" id="CHEBI:190135"/>
    </cofactor>
</comment>
<dbReference type="GO" id="GO:0009055">
    <property type="term" value="F:electron transfer activity"/>
    <property type="evidence" value="ECO:0007669"/>
    <property type="project" value="TreeGrafter"/>
</dbReference>
<dbReference type="AlphaFoldDB" id="A0A0P1LQ97"/>
<reference evidence="8 9" key="1">
    <citation type="submission" date="2015-11" db="EMBL/GenBank/DDBJ databases">
        <authorList>
            <person name="Zhang Y."/>
            <person name="Guo Z."/>
        </authorList>
    </citation>
    <scope>NUCLEOTIDE SEQUENCE [LARGE SCALE GENOMIC DNA]</scope>
    <source>
        <strain evidence="8">JGI-4</strain>
    </source>
</reference>
<dbReference type="GO" id="GO:0051537">
    <property type="term" value="F:2 iron, 2 sulfur cluster binding"/>
    <property type="evidence" value="ECO:0007669"/>
    <property type="project" value="UniProtKB-KW"/>
</dbReference>
<evidence type="ECO:0000313" key="8">
    <source>
        <dbReference type="EMBL" id="CUU01688.1"/>
    </source>
</evidence>
<keyword evidence="5" id="KW-0411">Iron-sulfur</keyword>
<accession>A0A0P1LQ97</accession>
<keyword evidence="3" id="KW-0479">Metal-binding</keyword>
<accession>A0A0P1LGV7</accession>
<name>A0A0P1LQ97_9BACT</name>
<dbReference type="PANTHER" id="PTHR23426:SF65">
    <property type="entry name" value="FERREDOXIN-2, MITOCHONDRIAL"/>
    <property type="match status" value="1"/>
</dbReference>
<dbReference type="GO" id="GO:0046872">
    <property type="term" value="F:metal ion binding"/>
    <property type="evidence" value="ECO:0007669"/>
    <property type="project" value="UniProtKB-KW"/>
</dbReference>
<evidence type="ECO:0000256" key="2">
    <source>
        <dbReference type="ARBA" id="ARBA00022714"/>
    </source>
</evidence>
<comment type="similarity">
    <text evidence="1">Belongs to the adrenodoxin/putidaredoxin family.</text>
</comment>
<gene>
    <name evidence="8" type="ORF">JGI4_00335</name>
</gene>
<accession>A0A0P1MJK9</accession>
<feature type="domain" description="2Fe-2S ferredoxin-type" evidence="7">
    <location>
        <begin position="2"/>
        <end position="95"/>
    </location>
</feature>
<proteinExistence type="inferred from homology"/>
<evidence type="ECO:0000256" key="1">
    <source>
        <dbReference type="ARBA" id="ARBA00010914"/>
    </source>
</evidence>
<evidence type="ECO:0000256" key="6">
    <source>
        <dbReference type="ARBA" id="ARBA00034078"/>
    </source>
</evidence>
<accession>A0A0P1MJK4</accession>
<evidence type="ECO:0000256" key="4">
    <source>
        <dbReference type="ARBA" id="ARBA00023004"/>
    </source>
</evidence>
<protein>
    <submittedName>
        <fullName evidence="8">Ferredoxin, 2Fe-2S</fullName>
    </submittedName>
</protein>
<dbReference type="PROSITE" id="PS51085">
    <property type="entry name" value="2FE2S_FER_2"/>
    <property type="match status" value="1"/>
</dbReference>
<dbReference type="InterPro" id="IPR036010">
    <property type="entry name" value="2Fe-2S_ferredoxin-like_sf"/>
</dbReference>
<dbReference type="InterPro" id="IPR012675">
    <property type="entry name" value="Beta-grasp_dom_sf"/>
</dbReference>
<dbReference type="InterPro" id="IPR001041">
    <property type="entry name" value="2Fe-2S_ferredoxin-type"/>
</dbReference>